<sequence>MLSCCVGPTSSSSEFISSINESALSFSIFSLKWIFLNLYSEFSLNILVCHFSTLFCMSFT</sequence>
<gene>
    <name evidence="1" type="ORF">PNEJI1_001684</name>
</gene>
<dbReference type="Proteomes" id="UP000010422">
    <property type="component" value="Unassembled WGS sequence"/>
</dbReference>
<protein>
    <submittedName>
        <fullName evidence="1">Uncharacterized protein</fullName>
    </submittedName>
</protein>
<proteinExistence type="predicted"/>
<comment type="caution">
    <text evidence="1">The sequence shown here is derived from an EMBL/GenBank/DDBJ whole genome shotgun (WGS) entry which is preliminary data.</text>
</comment>
<evidence type="ECO:0000313" key="1">
    <source>
        <dbReference type="EMBL" id="CCJ29878.1"/>
    </source>
</evidence>
<dbReference type="EMBL" id="CAKM01000220">
    <property type="protein sequence ID" value="CCJ29878.1"/>
    <property type="molecule type" value="Genomic_DNA"/>
</dbReference>
<dbReference type="AlphaFoldDB" id="L0PC05"/>
<dbReference type="InParanoid" id="L0PC05"/>
<accession>L0PC05</accession>
<organism evidence="2">
    <name type="scientific">Pneumocystis jirovecii</name>
    <name type="common">Human pneumocystis pneumonia agent</name>
    <dbReference type="NCBI Taxonomy" id="42068"/>
    <lineage>
        <taxon>Eukaryota</taxon>
        <taxon>Fungi</taxon>
        <taxon>Dikarya</taxon>
        <taxon>Ascomycota</taxon>
        <taxon>Taphrinomycotina</taxon>
        <taxon>Pneumocystomycetes</taxon>
        <taxon>Pneumocystaceae</taxon>
        <taxon>Pneumocystis</taxon>
    </lineage>
</organism>
<evidence type="ECO:0000313" key="2">
    <source>
        <dbReference type="Proteomes" id="UP000010422"/>
    </source>
</evidence>
<dbReference type="VEuPathDB" id="FungiDB:PNEJI1_001684"/>
<reference evidence="1 2" key="1">
    <citation type="journal article" date="2012" name="MBio">
        <title>De novo assembly of the Pneumocystis jirovecii genome from a single bronchoalveolar lavage fluid specimen from a patient.</title>
        <authorList>
            <person name="Cisse O.H."/>
            <person name="Pagni M."/>
            <person name="Hauser P.M."/>
        </authorList>
    </citation>
    <scope>NUCLEOTIDE SEQUENCE [LARGE SCALE GENOMIC DNA]</scope>
    <source>
        <strain evidence="1 2">SE8</strain>
    </source>
</reference>
<name>L0PC05_PNEJI</name>